<proteinExistence type="predicted"/>
<name>A0A445C8Q2_ARAHY</name>
<comment type="caution">
    <text evidence="1">The sequence shown here is derived from an EMBL/GenBank/DDBJ whole genome shotgun (WGS) entry which is preliminary data.</text>
</comment>
<dbReference type="AlphaFoldDB" id="A0A445C8Q2"/>
<organism evidence="1 2">
    <name type="scientific">Arachis hypogaea</name>
    <name type="common">Peanut</name>
    <dbReference type="NCBI Taxonomy" id="3818"/>
    <lineage>
        <taxon>Eukaryota</taxon>
        <taxon>Viridiplantae</taxon>
        <taxon>Streptophyta</taxon>
        <taxon>Embryophyta</taxon>
        <taxon>Tracheophyta</taxon>
        <taxon>Spermatophyta</taxon>
        <taxon>Magnoliopsida</taxon>
        <taxon>eudicotyledons</taxon>
        <taxon>Gunneridae</taxon>
        <taxon>Pentapetalae</taxon>
        <taxon>rosids</taxon>
        <taxon>fabids</taxon>
        <taxon>Fabales</taxon>
        <taxon>Fabaceae</taxon>
        <taxon>Papilionoideae</taxon>
        <taxon>50 kb inversion clade</taxon>
        <taxon>dalbergioids sensu lato</taxon>
        <taxon>Dalbergieae</taxon>
        <taxon>Pterocarpus clade</taxon>
        <taxon>Arachis</taxon>
    </lineage>
</organism>
<dbReference type="EMBL" id="SDMP01000007">
    <property type="protein sequence ID" value="RYR47231.1"/>
    <property type="molecule type" value="Genomic_DNA"/>
</dbReference>
<accession>A0A445C8Q2</accession>
<protein>
    <recommendedName>
        <fullName evidence="3">FAR1 domain-containing protein</fullName>
    </recommendedName>
</protein>
<evidence type="ECO:0008006" key="3">
    <source>
        <dbReference type="Google" id="ProtNLM"/>
    </source>
</evidence>
<evidence type="ECO:0000313" key="2">
    <source>
        <dbReference type="Proteomes" id="UP000289738"/>
    </source>
</evidence>
<sequence length="151" mass="17508">MNDSSSDCQLNHSKVDYCFESNEVPEMWFNSIYPSFNMFLCDVDEQFIPKVGMTFNTLEDAAKFYKDYSKVAGFSTRTNPSAGLNCPARIYILILKDIGVWIISKVVLHHLHSYCANQVEMLKQHRKLSMSVHRTIENNEKVRIKPSKTYQ</sequence>
<dbReference type="Proteomes" id="UP000289738">
    <property type="component" value="Chromosome A07"/>
</dbReference>
<dbReference type="PANTHER" id="PTHR46328">
    <property type="entry name" value="FAR-RED IMPAIRED RESPONSIVE (FAR1) FAMILY PROTEIN-RELATED"/>
    <property type="match status" value="1"/>
</dbReference>
<reference evidence="1 2" key="1">
    <citation type="submission" date="2019-01" db="EMBL/GenBank/DDBJ databases">
        <title>Sequencing of cultivated peanut Arachis hypogaea provides insights into genome evolution and oil improvement.</title>
        <authorList>
            <person name="Chen X."/>
        </authorList>
    </citation>
    <scope>NUCLEOTIDE SEQUENCE [LARGE SCALE GENOMIC DNA]</scope>
    <source>
        <strain evidence="2">cv. Fuhuasheng</strain>
        <tissue evidence="1">Leaves</tissue>
    </source>
</reference>
<evidence type="ECO:0000313" key="1">
    <source>
        <dbReference type="EMBL" id="RYR47231.1"/>
    </source>
</evidence>
<keyword evidence="2" id="KW-1185">Reference proteome</keyword>
<dbReference type="PANTHER" id="PTHR46328:SF27">
    <property type="entry name" value="OS12G0287500 PROTEIN"/>
    <property type="match status" value="1"/>
</dbReference>
<gene>
    <name evidence="1" type="ORF">Ahy_A07g033184</name>
</gene>